<dbReference type="InterPro" id="IPR002048">
    <property type="entry name" value="EF_hand_dom"/>
</dbReference>
<feature type="non-terminal residue" evidence="3">
    <location>
        <position position="398"/>
    </location>
</feature>
<feature type="transmembrane region" description="Helical" evidence="1">
    <location>
        <begin position="354"/>
        <end position="375"/>
    </location>
</feature>
<name>A0A2P4YQT9_9STRA</name>
<dbReference type="Proteomes" id="UP000237271">
    <property type="component" value="Unassembled WGS sequence"/>
</dbReference>
<proteinExistence type="predicted"/>
<dbReference type="Gene3D" id="1.10.238.10">
    <property type="entry name" value="EF-hand"/>
    <property type="match status" value="1"/>
</dbReference>
<sequence>MDRTRKEPGRSKPKDDLKITPAKTQALIDVSTPSPNAPHFGGKSTPMTTTMVNLNQNPPLRKPAATNFMDSSKFMSMNSTTTHAVGNCRNNNRRSRRRRANVDAMMRSNMVRQSLTLSASSVSSTSDAARKKCRIAPPADKNDMYGPPPGSDVVTVPIPGDCNFEQKYTVAMSMDEKAFTPMEKLEALRDAMGNFTDKDGYIERETFSQAFEVDGNEFDGYATSTGTIDGNAILIDAVMKLGVNAQEKLRFIFDTLDPDNTGYVVEEQIVQLLESNFSSAKIDVVGMEFRTVAKLMFRKARVQNDAMTFEQFCGVFEPYVTDSYHLEEAKPVYSAPIRPKSKFGQWYSDNKLRIWWLFFYFIVNNIAFWVKWFMYEVDPAIGWGLRIARANAQVAMLN</sequence>
<dbReference type="OrthoDB" id="167398at2759"/>
<dbReference type="EMBL" id="NCKW01000676">
    <property type="protein sequence ID" value="POM80146.1"/>
    <property type="molecule type" value="Genomic_DNA"/>
</dbReference>
<dbReference type="SUPFAM" id="SSF47473">
    <property type="entry name" value="EF-hand"/>
    <property type="match status" value="1"/>
</dbReference>
<protein>
    <submittedName>
        <fullName evidence="3">Ferric reductase</fullName>
    </submittedName>
</protein>
<feature type="domain" description="EF-hand" evidence="2">
    <location>
        <begin position="244"/>
        <end position="279"/>
    </location>
</feature>
<keyword evidence="1" id="KW-0812">Transmembrane</keyword>
<organism evidence="3 4">
    <name type="scientific">Phytophthora palmivora</name>
    <dbReference type="NCBI Taxonomy" id="4796"/>
    <lineage>
        <taxon>Eukaryota</taxon>
        <taxon>Sar</taxon>
        <taxon>Stramenopiles</taxon>
        <taxon>Oomycota</taxon>
        <taxon>Peronosporomycetes</taxon>
        <taxon>Peronosporales</taxon>
        <taxon>Peronosporaceae</taxon>
        <taxon>Phytophthora</taxon>
    </lineage>
</organism>
<keyword evidence="1" id="KW-1133">Transmembrane helix</keyword>
<evidence type="ECO:0000313" key="3">
    <source>
        <dbReference type="EMBL" id="POM80146.1"/>
    </source>
</evidence>
<dbReference type="AlphaFoldDB" id="A0A2P4YQT9"/>
<evidence type="ECO:0000313" key="4">
    <source>
        <dbReference type="Proteomes" id="UP000237271"/>
    </source>
</evidence>
<dbReference type="InterPro" id="IPR011992">
    <property type="entry name" value="EF-hand-dom_pair"/>
</dbReference>
<gene>
    <name evidence="3" type="ORF">PHPALM_2054</name>
</gene>
<dbReference type="GO" id="GO:0005509">
    <property type="term" value="F:calcium ion binding"/>
    <property type="evidence" value="ECO:0007669"/>
    <property type="project" value="InterPro"/>
</dbReference>
<dbReference type="PROSITE" id="PS50222">
    <property type="entry name" value="EF_HAND_2"/>
    <property type="match status" value="1"/>
</dbReference>
<evidence type="ECO:0000259" key="2">
    <source>
        <dbReference type="PROSITE" id="PS50222"/>
    </source>
</evidence>
<reference evidence="3 4" key="1">
    <citation type="journal article" date="2017" name="Genome Biol. Evol.">
        <title>Phytophthora megakarya and P. palmivora, closely related causal agents of cacao black pod rot, underwent increases in genome sizes and gene numbers by different mechanisms.</title>
        <authorList>
            <person name="Ali S.S."/>
            <person name="Shao J."/>
            <person name="Lary D.J."/>
            <person name="Kronmiller B."/>
            <person name="Shen D."/>
            <person name="Strem M.D."/>
            <person name="Amoako-Attah I."/>
            <person name="Akrofi A.Y."/>
            <person name="Begoude B.A."/>
            <person name="Ten Hoopen G.M."/>
            <person name="Coulibaly K."/>
            <person name="Kebe B.I."/>
            <person name="Melnick R.L."/>
            <person name="Guiltinan M.J."/>
            <person name="Tyler B.M."/>
            <person name="Meinhardt L.W."/>
            <person name="Bailey B.A."/>
        </authorList>
    </citation>
    <scope>NUCLEOTIDE SEQUENCE [LARGE SCALE GENOMIC DNA]</scope>
    <source>
        <strain evidence="4">sbr112.9</strain>
    </source>
</reference>
<accession>A0A2P4YQT9</accession>
<evidence type="ECO:0000256" key="1">
    <source>
        <dbReference type="SAM" id="Phobius"/>
    </source>
</evidence>
<keyword evidence="4" id="KW-1185">Reference proteome</keyword>
<comment type="caution">
    <text evidence="3">The sequence shown here is derived from an EMBL/GenBank/DDBJ whole genome shotgun (WGS) entry which is preliminary data.</text>
</comment>
<keyword evidence="1" id="KW-0472">Membrane</keyword>